<dbReference type="CDD" id="cd06261">
    <property type="entry name" value="TM_PBP2"/>
    <property type="match status" value="1"/>
</dbReference>
<keyword evidence="4 10" id="KW-1003">Cell membrane</keyword>
<keyword evidence="3 9" id="KW-0813">Transport</keyword>
<protein>
    <recommendedName>
        <fullName evidence="10">Maltose/maltodextrin transport system permease protein</fullName>
    </recommendedName>
</protein>
<comment type="caution">
    <text evidence="12">The sequence shown here is derived from an EMBL/GenBank/DDBJ whole genome shotgun (WGS) entry which is preliminary data.</text>
</comment>
<feature type="transmembrane region" description="Helical" evidence="9">
    <location>
        <begin position="166"/>
        <end position="194"/>
    </location>
</feature>
<dbReference type="eggNOG" id="COG1175">
    <property type="taxonomic scope" value="Bacteria"/>
</dbReference>
<feature type="transmembrane region" description="Helical" evidence="9">
    <location>
        <begin position="434"/>
        <end position="456"/>
    </location>
</feature>
<feature type="domain" description="ABC transmembrane type-1" evidence="11">
    <location>
        <begin position="234"/>
        <end position="455"/>
    </location>
</feature>
<evidence type="ECO:0000256" key="5">
    <source>
        <dbReference type="ARBA" id="ARBA00022597"/>
    </source>
</evidence>
<feature type="transmembrane region" description="Helical" evidence="9">
    <location>
        <begin position="59"/>
        <end position="77"/>
    </location>
</feature>
<dbReference type="PANTHER" id="PTHR47314">
    <property type="entry name" value="MALTOSE/MALTODEXTRIN TRANSPORT SYSTEM PERMEASE PROTEIN MALF"/>
    <property type="match status" value="1"/>
</dbReference>
<evidence type="ECO:0000256" key="1">
    <source>
        <dbReference type="ARBA" id="ARBA00004651"/>
    </source>
</evidence>
<feature type="transmembrane region" description="Helical" evidence="9">
    <location>
        <begin position="272"/>
        <end position="293"/>
    </location>
</feature>
<dbReference type="PATRIC" id="fig|1235802.3.peg.3001"/>
<dbReference type="SUPFAM" id="SSF161098">
    <property type="entry name" value="MetI-like"/>
    <property type="match status" value="1"/>
</dbReference>
<comment type="similarity">
    <text evidence="2 10">Belongs to the binding-protein-dependent transport system permease family. MalFG subfamily.</text>
</comment>
<dbReference type="HOGENOM" id="CLU_016047_0_3_9"/>
<dbReference type="GO" id="GO:1990060">
    <property type="term" value="C:maltose transport complex"/>
    <property type="evidence" value="ECO:0007669"/>
    <property type="project" value="TreeGrafter"/>
</dbReference>
<evidence type="ECO:0000313" key="12">
    <source>
        <dbReference type="EMBL" id="EMZ25823.1"/>
    </source>
</evidence>
<name>N2AH76_9FIRM</name>
<evidence type="ECO:0000256" key="10">
    <source>
        <dbReference type="RuleBase" id="RU367050"/>
    </source>
</evidence>
<dbReference type="InterPro" id="IPR000515">
    <property type="entry name" value="MetI-like"/>
</dbReference>
<evidence type="ECO:0000256" key="3">
    <source>
        <dbReference type="ARBA" id="ARBA00022448"/>
    </source>
</evidence>
<dbReference type="PANTHER" id="PTHR47314:SF1">
    <property type="entry name" value="MALTOSE_MALTODEXTRIN TRANSPORT SYSTEM PERMEASE PROTEIN MALF"/>
    <property type="match status" value="1"/>
</dbReference>
<dbReference type="GO" id="GO:0015423">
    <property type="term" value="F:ABC-type maltose transporter activity"/>
    <property type="evidence" value="ECO:0007669"/>
    <property type="project" value="TreeGrafter"/>
</dbReference>
<dbReference type="Pfam" id="PF00528">
    <property type="entry name" value="BPD_transp_1"/>
    <property type="match status" value="1"/>
</dbReference>
<organism evidence="12 13">
    <name type="scientific">Eubacterium plexicaudatum ASF492</name>
    <dbReference type="NCBI Taxonomy" id="1235802"/>
    <lineage>
        <taxon>Bacteria</taxon>
        <taxon>Bacillati</taxon>
        <taxon>Bacillota</taxon>
        <taxon>Clostridia</taxon>
        <taxon>Eubacteriales</taxon>
        <taxon>Eubacteriaceae</taxon>
        <taxon>Eubacterium</taxon>
    </lineage>
</organism>
<comment type="subcellular location">
    <subcellularLocation>
        <location evidence="1 9">Cell membrane</location>
        <topology evidence="1 9">Multi-pass membrane protein</topology>
    </subcellularLocation>
</comment>
<dbReference type="Gene3D" id="1.10.3720.10">
    <property type="entry name" value="MetI-like"/>
    <property type="match status" value="1"/>
</dbReference>
<feature type="transmembrane region" description="Helical" evidence="9">
    <location>
        <begin position="238"/>
        <end position="260"/>
    </location>
</feature>
<evidence type="ECO:0000256" key="7">
    <source>
        <dbReference type="ARBA" id="ARBA00022989"/>
    </source>
</evidence>
<reference evidence="12 13" key="1">
    <citation type="journal article" date="2014" name="Genome Announc.">
        <title>Draft genome sequences of the altered schaedler flora, a defined bacterial community from gnotobiotic mice.</title>
        <authorList>
            <person name="Wannemuehler M.J."/>
            <person name="Overstreet A.M."/>
            <person name="Ward D.V."/>
            <person name="Phillips G.J."/>
        </authorList>
    </citation>
    <scope>NUCLEOTIDE SEQUENCE [LARGE SCALE GENOMIC DNA]</scope>
    <source>
        <strain evidence="12 13">ASF492</strain>
    </source>
</reference>
<dbReference type="GO" id="GO:0042956">
    <property type="term" value="P:maltodextrin transmembrane transport"/>
    <property type="evidence" value="ECO:0007669"/>
    <property type="project" value="TreeGrafter"/>
</dbReference>
<evidence type="ECO:0000256" key="6">
    <source>
        <dbReference type="ARBA" id="ARBA00022692"/>
    </source>
</evidence>
<keyword evidence="13" id="KW-1185">Reference proteome</keyword>
<dbReference type="InterPro" id="IPR035906">
    <property type="entry name" value="MetI-like_sf"/>
</dbReference>
<dbReference type="AlphaFoldDB" id="N2AH76"/>
<comment type="function">
    <text evidence="10">Part of the ABC transporter complex MalEFGK involved in maltose/maltodextrin import. Probably responsible for the translocation of the substrate across the membrane.</text>
</comment>
<dbReference type="EMBL" id="AQFT01000087">
    <property type="protein sequence ID" value="EMZ25823.1"/>
    <property type="molecule type" value="Genomic_DNA"/>
</dbReference>
<keyword evidence="7 9" id="KW-1133">Transmembrane helix</keyword>
<dbReference type="SUPFAM" id="SSF160964">
    <property type="entry name" value="MalF N-terminal region-like"/>
    <property type="match status" value="1"/>
</dbReference>
<feature type="transmembrane region" description="Helical" evidence="9">
    <location>
        <begin position="111"/>
        <end position="131"/>
    </location>
</feature>
<evidence type="ECO:0000256" key="9">
    <source>
        <dbReference type="RuleBase" id="RU363032"/>
    </source>
</evidence>
<keyword evidence="6 9" id="KW-0812">Transmembrane</keyword>
<evidence type="ECO:0000313" key="13">
    <source>
        <dbReference type="Proteomes" id="UP000012589"/>
    </source>
</evidence>
<feature type="transmembrane region" description="Helical" evidence="9">
    <location>
        <begin position="367"/>
        <end position="389"/>
    </location>
</feature>
<gene>
    <name evidence="12" type="ORF">C823_02839</name>
</gene>
<feature type="transmembrane region" description="Helical" evidence="9">
    <location>
        <begin position="320"/>
        <end position="346"/>
    </location>
</feature>
<dbReference type="PROSITE" id="PS50928">
    <property type="entry name" value="ABC_TM1"/>
    <property type="match status" value="1"/>
</dbReference>
<keyword evidence="8 9" id="KW-0472">Membrane</keyword>
<sequence>MINQSGSCLMKNSCRKGKGMNGKENGLKAAFREGDLKTKLSFLIMGFGNLANRQIVKGLLFLAVEAAFIVYMVQYGAQAIWSLRNLGDTQQGWVYDETLGIDVLQDGDNSMLLLLFGIAAVFVVIGFFAVYRNNILSAFRLQKLKENGEKIPTLKQELQQYLDTKLYVTLMGLPLLGIFLFTILPLVFMILVAFTNFDSTHQPPGNLFTWVGLANFQTMLGAGSTIAKTFWPILGWTLVWAVAATFTTYIGGILLALLINKENVRLKSFWRVMFVISIAVPQFVTLLTMSTMLQDEGAVNVMLQNMGLISHPISFWKDPMIARITIIVINFWIGVPFTMITVTGILMNVPRELYEAAKVDGANRFVIFRKITMPYVLFVTAPTLVTSFIGNINNFNVIYLLTAGGPADLNYFQAGKTDLLVTWLYKLTTTGKEYSYASTIGIIVFILSATFSLLAYRRTAAYKEEGDFS</sequence>
<accession>N2AH76</accession>
<keyword evidence="5 10" id="KW-0762">Sugar transport</keyword>
<evidence type="ECO:0000256" key="4">
    <source>
        <dbReference type="ARBA" id="ARBA00022475"/>
    </source>
</evidence>
<evidence type="ECO:0000256" key="2">
    <source>
        <dbReference type="ARBA" id="ARBA00009047"/>
    </source>
</evidence>
<evidence type="ECO:0000256" key="8">
    <source>
        <dbReference type="ARBA" id="ARBA00023136"/>
    </source>
</evidence>
<evidence type="ECO:0000259" key="11">
    <source>
        <dbReference type="PROSITE" id="PS50928"/>
    </source>
</evidence>
<proteinExistence type="inferred from homology"/>
<dbReference type="STRING" id="1235802.C823_02839"/>
<dbReference type="Proteomes" id="UP000012589">
    <property type="component" value="Unassembled WGS sequence"/>
</dbReference>